<dbReference type="EMBL" id="BSXG01000037">
    <property type="protein sequence ID" value="GME27397.1"/>
    <property type="molecule type" value="Genomic_DNA"/>
</dbReference>
<dbReference type="Proteomes" id="UP001165186">
    <property type="component" value="Unassembled WGS sequence"/>
</dbReference>
<comment type="caution">
    <text evidence="1">The sequence shown here is derived from an EMBL/GenBank/DDBJ whole genome shotgun (WGS) entry which is preliminary data.</text>
</comment>
<protein>
    <submittedName>
        <fullName evidence="1">Tap domain-containing protein</fullName>
    </submittedName>
</protein>
<accession>A0ACB5S3L4</accession>
<evidence type="ECO:0000313" key="2">
    <source>
        <dbReference type="Proteomes" id="UP001165186"/>
    </source>
</evidence>
<name>A0ACB5S3L4_9PEZI</name>
<reference evidence="1" key="1">
    <citation type="submission" date="2024-09" db="EMBL/GenBank/DDBJ databases">
        <title>Draft Genome Sequences of Neofusicoccum parvum.</title>
        <authorList>
            <person name="Ashida A."/>
            <person name="Camagna M."/>
            <person name="Tanaka A."/>
            <person name="Takemoto D."/>
        </authorList>
    </citation>
    <scope>NUCLEOTIDE SEQUENCE</scope>
    <source>
        <strain evidence="1">PPO83</strain>
    </source>
</reference>
<gene>
    <name evidence="1" type="primary">g7317</name>
    <name evidence="1" type="ORF">NpPPO83_00007317</name>
</gene>
<organism evidence="1 2">
    <name type="scientific">Neofusicoccum parvum</name>
    <dbReference type="NCBI Taxonomy" id="310453"/>
    <lineage>
        <taxon>Eukaryota</taxon>
        <taxon>Fungi</taxon>
        <taxon>Dikarya</taxon>
        <taxon>Ascomycota</taxon>
        <taxon>Pezizomycotina</taxon>
        <taxon>Dothideomycetes</taxon>
        <taxon>Dothideomycetes incertae sedis</taxon>
        <taxon>Botryosphaeriales</taxon>
        <taxon>Botryosphaeriaceae</taxon>
        <taxon>Neofusicoccum</taxon>
    </lineage>
</organism>
<keyword evidence="2" id="KW-1185">Reference proteome</keyword>
<proteinExistence type="predicted"/>
<evidence type="ECO:0000313" key="1">
    <source>
        <dbReference type="EMBL" id="GME27397.1"/>
    </source>
</evidence>
<sequence length="302" mass="33519">MNLTGGQFDLVAFNPRGTGNTIPFSCVGGKSSWEEWKRLNPMNAGNATDTALGETWAFSKNYVDTCKSNPNATSIGDKIGTTYVARDLLSVVDALGEDGLLRYWGTSYGTTLGATAAAMFPERIDRLLIDSVMNIHDYWHYHDTENQKDTDKTFTAFLEACFKAGKKCALAQSGKTASSFEDEFYSWLEELKYHPISYPEFLLTYTAVKGYVVSTIYTPARYSSLAEDIKSLMKGDLESLSVRGLGQLVPGVLSWSTESRLGILAFLALWHFNRMVLAYVSTTPFTSFLRILTDLDRHSTAS</sequence>